<comment type="caution">
    <text evidence="1">The sequence shown here is derived from an EMBL/GenBank/DDBJ whole genome shotgun (WGS) entry which is preliminary data.</text>
</comment>
<sequence>MDANKFSVCLFYHGRLLQHWDGLSLSQARLIYRKLFDDNEVGVELFFDGVRFRYREAWMLMGIRFARRPFSYKRMFSDAEVI</sequence>
<dbReference type="AlphaFoldDB" id="A0A9D1KRU3"/>
<name>A0A9D1KRU3_9FIRM</name>
<evidence type="ECO:0000313" key="2">
    <source>
        <dbReference type="Proteomes" id="UP000824160"/>
    </source>
</evidence>
<gene>
    <name evidence="1" type="ORF">IAC43_01325</name>
</gene>
<evidence type="ECO:0000313" key="1">
    <source>
        <dbReference type="EMBL" id="HIT93806.1"/>
    </source>
</evidence>
<proteinExistence type="predicted"/>
<reference evidence="1" key="1">
    <citation type="submission" date="2020-10" db="EMBL/GenBank/DDBJ databases">
        <authorList>
            <person name="Gilroy R."/>
        </authorList>
    </citation>
    <scope>NUCLEOTIDE SEQUENCE</scope>
    <source>
        <strain evidence="1">ChiBcec7-5410</strain>
    </source>
</reference>
<dbReference type="Proteomes" id="UP000824160">
    <property type="component" value="Unassembled WGS sequence"/>
</dbReference>
<dbReference type="EMBL" id="DVLW01000033">
    <property type="protein sequence ID" value="HIT93806.1"/>
    <property type="molecule type" value="Genomic_DNA"/>
</dbReference>
<protein>
    <submittedName>
        <fullName evidence="1">Uncharacterized protein</fullName>
    </submittedName>
</protein>
<accession>A0A9D1KRU3</accession>
<organism evidence="1 2">
    <name type="scientific">Candidatus Faecivivens stercoripullorum</name>
    <dbReference type="NCBI Taxonomy" id="2840805"/>
    <lineage>
        <taxon>Bacteria</taxon>
        <taxon>Bacillati</taxon>
        <taxon>Bacillota</taxon>
        <taxon>Clostridia</taxon>
        <taxon>Eubacteriales</taxon>
        <taxon>Oscillospiraceae</taxon>
        <taxon>Oscillospiraceae incertae sedis</taxon>
        <taxon>Candidatus Faecivivens</taxon>
    </lineage>
</organism>
<reference evidence="1" key="2">
    <citation type="journal article" date="2021" name="PeerJ">
        <title>Extensive microbial diversity within the chicken gut microbiome revealed by metagenomics and culture.</title>
        <authorList>
            <person name="Gilroy R."/>
            <person name="Ravi A."/>
            <person name="Getino M."/>
            <person name="Pursley I."/>
            <person name="Horton D.L."/>
            <person name="Alikhan N.F."/>
            <person name="Baker D."/>
            <person name="Gharbi K."/>
            <person name="Hall N."/>
            <person name="Watson M."/>
            <person name="Adriaenssens E.M."/>
            <person name="Foster-Nyarko E."/>
            <person name="Jarju S."/>
            <person name="Secka A."/>
            <person name="Antonio M."/>
            <person name="Oren A."/>
            <person name="Chaudhuri R.R."/>
            <person name="La Ragione R."/>
            <person name="Hildebrand F."/>
            <person name="Pallen M.J."/>
        </authorList>
    </citation>
    <scope>NUCLEOTIDE SEQUENCE</scope>
    <source>
        <strain evidence="1">ChiBcec7-5410</strain>
    </source>
</reference>